<dbReference type="GO" id="GO:0005789">
    <property type="term" value="C:endoplasmic reticulum membrane"/>
    <property type="evidence" value="ECO:0007669"/>
    <property type="project" value="TreeGrafter"/>
</dbReference>
<accession>A0A430Q8A6</accession>
<dbReference type="AlphaFoldDB" id="A0A430Q8A6"/>
<dbReference type="PANTHER" id="PTHR46121">
    <property type="entry name" value="STEROIDOGENIC ACUTE REGULATORY PROTEIN-LIKE"/>
    <property type="match status" value="1"/>
</dbReference>
<dbReference type="PANTHER" id="PTHR46121:SF4">
    <property type="entry name" value="STEROIDOGENIC ACUTE REGULATORY PROTEIN-LIKE"/>
    <property type="match status" value="1"/>
</dbReference>
<sequence>MPEHLSKGYITEASKRGFDCDSLCWHITRYPVINRKKYGKLRIAFDCAAIQQGHSLDDQLLKRSNAVNRLTGALLRSRLVTMCLKEQDETRSLLSSRLENRVPWYSGLSVRSMSNADFYTPQGSLFGDESPVKIPKSHNLEAAVDVAALLHRTNSLQTEMWNLYENEIWGDNSPSVNIKYPLRSEALPNYPAKVYRLEGLLSVSPFHLFNDMVINVHETPSWNTTLTSVECIQALASENIDIIHNMAKEAVGGLISASAEQVISACIFRPIPDCPNQCNLVWFLCNDLKLGIPQRLLDRSLNSLLPSMMAGLIERCKLIENTPVDDFFVNIQPRRAHKKKKHGKRSARKHHARSKAIIKALDSVQENVSHSSEDSGTAADNLHSETQKLI</sequence>
<gene>
    <name evidence="2" type="ORF">DC041_0006746</name>
</gene>
<dbReference type="GO" id="GO:0099044">
    <property type="term" value="P:vesicle tethering to endoplasmic reticulum"/>
    <property type="evidence" value="ECO:0007669"/>
    <property type="project" value="TreeGrafter"/>
</dbReference>
<evidence type="ECO:0000256" key="1">
    <source>
        <dbReference type="SAM" id="MobiDB-lite"/>
    </source>
</evidence>
<proteinExistence type="predicted"/>
<dbReference type="SUPFAM" id="SSF55961">
    <property type="entry name" value="Bet v1-like"/>
    <property type="match status" value="1"/>
</dbReference>
<dbReference type="EMBL" id="QMKO01002309">
    <property type="protein sequence ID" value="RTG83948.1"/>
    <property type="molecule type" value="Genomic_DNA"/>
</dbReference>
<dbReference type="GO" id="GO:0140284">
    <property type="term" value="C:endoplasmic reticulum-endosome membrane contact site"/>
    <property type="evidence" value="ECO:0007669"/>
    <property type="project" value="TreeGrafter"/>
</dbReference>
<protein>
    <recommendedName>
        <fullName evidence="4">START domain-containing protein</fullName>
    </recommendedName>
</protein>
<evidence type="ECO:0000313" key="3">
    <source>
        <dbReference type="Proteomes" id="UP000290809"/>
    </source>
</evidence>
<evidence type="ECO:0008006" key="4">
    <source>
        <dbReference type="Google" id="ProtNLM"/>
    </source>
</evidence>
<comment type="caution">
    <text evidence="2">The sequence shown here is derived from an EMBL/GenBank/DDBJ whole genome shotgun (WGS) entry which is preliminary data.</text>
</comment>
<dbReference type="GO" id="GO:0031902">
    <property type="term" value="C:late endosome membrane"/>
    <property type="evidence" value="ECO:0007669"/>
    <property type="project" value="TreeGrafter"/>
</dbReference>
<dbReference type="Gene3D" id="3.30.530.20">
    <property type="match status" value="2"/>
</dbReference>
<organism evidence="2 3">
    <name type="scientific">Schistosoma bovis</name>
    <name type="common">Blood fluke</name>
    <dbReference type="NCBI Taxonomy" id="6184"/>
    <lineage>
        <taxon>Eukaryota</taxon>
        <taxon>Metazoa</taxon>
        <taxon>Spiralia</taxon>
        <taxon>Lophotrochozoa</taxon>
        <taxon>Platyhelminthes</taxon>
        <taxon>Trematoda</taxon>
        <taxon>Digenea</taxon>
        <taxon>Strigeidida</taxon>
        <taxon>Schistosomatoidea</taxon>
        <taxon>Schistosomatidae</taxon>
        <taxon>Schistosoma</taxon>
    </lineage>
</organism>
<name>A0A430Q8A6_SCHBO</name>
<keyword evidence="3" id="KW-1185">Reference proteome</keyword>
<evidence type="ECO:0000313" key="2">
    <source>
        <dbReference type="EMBL" id="RTG83948.1"/>
    </source>
</evidence>
<dbReference type="InterPro" id="IPR051869">
    <property type="entry name" value="STARD3"/>
</dbReference>
<dbReference type="GO" id="GO:0005765">
    <property type="term" value="C:lysosomal membrane"/>
    <property type="evidence" value="ECO:0007669"/>
    <property type="project" value="TreeGrafter"/>
</dbReference>
<dbReference type="Proteomes" id="UP000290809">
    <property type="component" value="Unassembled WGS sequence"/>
</dbReference>
<feature type="region of interest" description="Disordered" evidence="1">
    <location>
        <begin position="369"/>
        <end position="390"/>
    </location>
</feature>
<dbReference type="InterPro" id="IPR023393">
    <property type="entry name" value="START-like_dom_sf"/>
</dbReference>
<reference evidence="2 3" key="1">
    <citation type="journal article" date="2019" name="PLoS Pathog.">
        <title>Genome sequence of the bovine parasite Schistosoma bovis Tanzania.</title>
        <authorList>
            <person name="Oey H."/>
            <person name="Zakrzewski M."/>
            <person name="Gobert G."/>
            <person name="Gravermann K."/>
            <person name="Stoye J."/>
            <person name="Jones M."/>
            <person name="Mcmanus D."/>
            <person name="Krause L."/>
        </authorList>
    </citation>
    <scope>NUCLEOTIDE SEQUENCE [LARGE SCALE GENOMIC DNA]</scope>
    <source>
        <strain evidence="2 3">TAN1997</strain>
    </source>
</reference>
<dbReference type="STRING" id="6184.A0A430Q8A6"/>